<gene>
    <name evidence="3" type="ORF">PAPYR_2849</name>
</gene>
<feature type="compositionally biased region" description="Basic and acidic residues" evidence="2">
    <location>
        <begin position="194"/>
        <end position="211"/>
    </location>
</feature>
<proteinExistence type="predicted"/>
<feature type="compositionally biased region" description="Pro residues" evidence="2">
    <location>
        <begin position="212"/>
        <end position="227"/>
    </location>
</feature>
<dbReference type="EMBL" id="JAPMOS010000010">
    <property type="protein sequence ID" value="KAJ4460988.1"/>
    <property type="molecule type" value="Genomic_DNA"/>
</dbReference>
<feature type="compositionally biased region" description="Polar residues" evidence="2">
    <location>
        <begin position="280"/>
        <end position="289"/>
    </location>
</feature>
<organism evidence="3 4">
    <name type="scientific">Paratrimastix pyriformis</name>
    <dbReference type="NCBI Taxonomy" id="342808"/>
    <lineage>
        <taxon>Eukaryota</taxon>
        <taxon>Metamonada</taxon>
        <taxon>Preaxostyla</taxon>
        <taxon>Paratrimastigidae</taxon>
        <taxon>Paratrimastix</taxon>
    </lineage>
</organism>
<keyword evidence="1" id="KW-0175">Coiled coil</keyword>
<feature type="coiled-coil region" evidence="1">
    <location>
        <begin position="93"/>
        <end position="141"/>
    </location>
</feature>
<feature type="compositionally biased region" description="Low complexity" evidence="2">
    <location>
        <begin position="228"/>
        <end position="238"/>
    </location>
</feature>
<evidence type="ECO:0000256" key="2">
    <source>
        <dbReference type="SAM" id="MobiDB-lite"/>
    </source>
</evidence>
<dbReference type="Proteomes" id="UP001141327">
    <property type="component" value="Unassembled WGS sequence"/>
</dbReference>
<evidence type="ECO:0000313" key="3">
    <source>
        <dbReference type="EMBL" id="KAJ4460988.1"/>
    </source>
</evidence>
<sequence length="296" mass="32430">MAFLLGLFSCGRRKESTGKDLDKQIGSLSQMLKERIVLQRSYLTILRYLTTAKEVLASKRAERDKISNEFKLFYGFYAENNDIDMGTNAPLVFKQTQETLIDMDNTLREYEENVASLESRLARFHAERDHLEGLITDLKERIGPAAEGVLPADGPLLEEEIDLGDDPTAPTTAYNEEYEDAEGDDEGDDEGDGEERQRPEKPERPERHTVEPEPPLPSAPAIEPPPASSAGPSPSSSPIVQRPPHSSPPVAVSTTAEITSVVRQPPSVVVPSSPPPTQLDEPSQASISSVPPPPHS</sequence>
<accession>A0ABQ8UQ77</accession>
<feature type="compositionally biased region" description="Acidic residues" evidence="2">
    <location>
        <begin position="176"/>
        <end position="193"/>
    </location>
</feature>
<protein>
    <submittedName>
        <fullName evidence="3">Uncharacterized protein</fullName>
    </submittedName>
</protein>
<comment type="caution">
    <text evidence="3">The sequence shown here is derived from an EMBL/GenBank/DDBJ whole genome shotgun (WGS) entry which is preliminary data.</text>
</comment>
<name>A0ABQ8UQ77_9EUKA</name>
<feature type="region of interest" description="Disordered" evidence="2">
    <location>
        <begin position="159"/>
        <end position="296"/>
    </location>
</feature>
<evidence type="ECO:0000313" key="4">
    <source>
        <dbReference type="Proteomes" id="UP001141327"/>
    </source>
</evidence>
<feature type="compositionally biased region" description="Low complexity" evidence="2">
    <location>
        <begin position="260"/>
        <end position="271"/>
    </location>
</feature>
<reference evidence="3" key="1">
    <citation type="journal article" date="2022" name="bioRxiv">
        <title>Genomics of Preaxostyla Flagellates Illuminates Evolutionary Transitions and the Path Towards Mitochondrial Loss.</title>
        <authorList>
            <person name="Novak L.V.F."/>
            <person name="Treitli S.C."/>
            <person name="Pyrih J."/>
            <person name="Halakuc P."/>
            <person name="Pipaliya S.V."/>
            <person name="Vacek V."/>
            <person name="Brzon O."/>
            <person name="Soukal P."/>
            <person name="Eme L."/>
            <person name="Dacks J.B."/>
            <person name="Karnkowska A."/>
            <person name="Elias M."/>
            <person name="Hampl V."/>
        </authorList>
    </citation>
    <scope>NUCLEOTIDE SEQUENCE</scope>
    <source>
        <strain evidence="3">RCP-MX</strain>
    </source>
</reference>
<evidence type="ECO:0000256" key="1">
    <source>
        <dbReference type="SAM" id="Coils"/>
    </source>
</evidence>
<keyword evidence="4" id="KW-1185">Reference proteome</keyword>